<dbReference type="FunFam" id="1.10.238.10:FF:000178">
    <property type="entry name" value="Calmodulin-2 A"/>
    <property type="match status" value="1"/>
</dbReference>
<evidence type="ECO:0000256" key="1">
    <source>
        <dbReference type="ARBA" id="ARBA00022737"/>
    </source>
</evidence>
<dbReference type="SUPFAM" id="SSF47473">
    <property type="entry name" value="EF-hand"/>
    <property type="match status" value="1"/>
</dbReference>
<feature type="domain" description="EF-hand" evidence="4">
    <location>
        <begin position="114"/>
        <end position="149"/>
    </location>
</feature>
<dbReference type="Proteomes" id="UP001152759">
    <property type="component" value="Chromosome 8"/>
</dbReference>
<dbReference type="AlphaFoldDB" id="A0A9P0F8Y2"/>
<organism evidence="5 6">
    <name type="scientific">Bemisia tabaci</name>
    <name type="common">Sweetpotato whitefly</name>
    <name type="synonym">Aleurodes tabaci</name>
    <dbReference type="NCBI Taxonomy" id="7038"/>
    <lineage>
        <taxon>Eukaryota</taxon>
        <taxon>Metazoa</taxon>
        <taxon>Ecdysozoa</taxon>
        <taxon>Arthropoda</taxon>
        <taxon>Hexapoda</taxon>
        <taxon>Insecta</taxon>
        <taxon>Pterygota</taxon>
        <taxon>Neoptera</taxon>
        <taxon>Paraneoptera</taxon>
        <taxon>Hemiptera</taxon>
        <taxon>Sternorrhyncha</taxon>
        <taxon>Aleyrodoidea</taxon>
        <taxon>Aleyrodidae</taxon>
        <taxon>Aleyrodinae</taxon>
        <taxon>Bemisia</taxon>
    </lineage>
</organism>
<dbReference type="CDD" id="cd00051">
    <property type="entry name" value="EFh"/>
    <property type="match status" value="1"/>
</dbReference>
<evidence type="ECO:0000313" key="6">
    <source>
        <dbReference type="Proteomes" id="UP001152759"/>
    </source>
</evidence>
<dbReference type="GO" id="GO:0043226">
    <property type="term" value="C:organelle"/>
    <property type="evidence" value="ECO:0007669"/>
    <property type="project" value="UniProtKB-ARBA"/>
</dbReference>
<dbReference type="InterPro" id="IPR050403">
    <property type="entry name" value="Myosin_RLC"/>
</dbReference>
<reference evidence="5" key="1">
    <citation type="submission" date="2021-12" db="EMBL/GenBank/DDBJ databases">
        <authorList>
            <person name="King R."/>
        </authorList>
    </citation>
    <scope>NUCLEOTIDE SEQUENCE</scope>
</reference>
<dbReference type="PROSITE" id="PS50222">
    <property type="entry name" value="EF_HAND_2"/>
    <property type="match status" value="2"/>
</dbReference>
<dbReference type="GO" id="GO:0005509">
    <property type="term" value="F:calcium ion binding"/>
    <property type="evidence" value="ECO:0007669"/>
    <property type="project" value="InterPro"/>
</dbReference>
<feature type="region of interest" description="Disordered" evidence="3">
    <location>
        <begin position="69"/>
        <end position="89"/>
    </location>
</feature>
<evidence type="ECO:0000256" key="3">
    <source>
        <dbReference type="SAM" id="MobiDB-lite"/>
    </source>
</evidence>
<keyword evidence="6" id="KW-1185">Reference proteome</keyword>
<evidence type="ECO:0000256" key="2">
    <source>
        <dbReference type="ARBA" id="ARBA00022837"/>
    </source>
</evidence>
<evidence type="ECO:0000313" key="5">
    <source>
        <dbReference type="EMBL" id="CAH0394761.1"/>
    </source>
</evidence>
<dbReference type="Pfam" id="PF13405">
    <property type="entry name" value="EF-hand_6"/>
    <property type="match status" value="1"/>
</dbReference>
<feature type="compositionally biased region" description="Acidic residues" evidence="3">
    <location>
        <begin position="73"/>
        <end position="87"/>
    </location>
</feature>
<gene>
    <name evidence="5" type="ORF">BEMITA_LOCUS13023</name>
</gene>
<dbReference type="InterPro" id="IPR002048">
    <property type="entry name" value="EF_hand_dom"/>
</dbReference>
<sequence length="265" mass="30399">MEEESEKKKVKGRFKAVAQIEEPEVEITEEPKPVRLGKFQAIVQVGDEEEDEPEVEETKVVVRRPMFTATVEADGEEEEEEREEEEPVAQFQCRIAPAKSREKSPEDEPEDWDFKLQQLKEAFFMFDFNQDGVIDRQDLKMTMAALGQDADSEEIDKMMEEANEPLTFDSFVTLFGQKKLDLDGEDVLREALSKWDTDNSGLISMAQLQQDLMTWGDKFTAREVELALEEAPIIEPGGSDLPVAEPMMDYIKFCTQLSTLRDKKQ</sequence>
<accession>A0A9P0F8Y2</accession>
<dbReference type="InterPro" id="IPR018247">
    <property type="entry name" value="EF_Hand_1_Ca_BS"/>
</dbReference>
<dbReference type="EMBL" id="OU963869">
    <property type="protein sequence ID" value="CAH0394761.1"/>
    <property type="molecule type" value="Genomic_DNA"/>
</dbReference>
<feature type="domain" description="EF-hand" evidence="4">
    <location>
        <begin position="183"/>
        <end position="218"/>
    </location>
</feature>
<evidence type="ECO:0000259" key="4">
    <source>
        <dbReference type="PROSITE" id="PS50222"/>
    </source>
</evidence>
<keyword evidence="1" id="KW-0677">Repeat</keyword>
<dbReference type="SMART" id="SM00054">
    <property type="entry name" value="EFh"/>
    <property type="match status" value="2"/>
</dbReference>
<keyword evidence="2" id="KW-0106">Calcium</keyword>
<dbReference type="PROSITE" id="PS00018">
    <property type="entry name" value="EF_HAND_1"/>
    <property type="match status" value="1"/>
</dbReference>
<dbReference type="InterPro" id="IPR011992">
    <property type="entry name" value="EF-hand-dom_pair"/>
</dbReference>
<name>A0A9P0F8Y2_BEMTA</name>
<dbReference type="Gene3D" id="1.10.238.10">
    <property type="entry name" value="EF-hand"/>
    <property type="match status" value="2"/>
</dbReference>
<dbReference type="KEGG" id="btab:109030239"/>
<dbReference type="PANTHER" id="PTHR23049">
    <property type="entry name" value="MYOSIN REGULATORY LIGHT CHAIN 2"/>
    <property type="match status" value="1"/>
</dbReference>
<protein>
    <recommendedName>
        <fullName evidence="4">EF-hand domain-containing protein</fullName>
    </recommendedName>
</protein>
<proteinExistence type="predicted"/>